<name>A0ABZ1H6S2_STRPH</name>
<proteinExistence type="predicted"/>
<organism evidence="1 2">
    <name type="scientific">Streptomyces phaeochromogenes</name>
    <dbReference type="NCBI Taxonomy" id="1923"/>
    <lineage>
        <taxon>Bacteria</taxon>
        <taxon>Bacillati</taxon>
        <taxon>Actinomycetota</taxon>
        <taxon>Actinomycetes</taxon>
        <taxon>Kitasatosporales</taxon>
        <taxon>Streptomycetaceae</taxon>
        <taxon>Streptomyces</taxon>
        <taxon>Streptomyces phaeochromogenes group</taxon>
    </lineage>
</organism>
<sequence>MTTDVNQDTESLLFDVVGRLERAILERDCPAMVALQGDRTLVVSDYDYLRDEPTAVAFEQRAAEKAQEIHISRFVFAVPQVWIDTGDSVQARAVSNHSLREGEREVIAWMSYDTHDGVDYGYVPYVRRPNGEPIFADPEVFSAAVRPREQAPGWTLLRALMQDGAEPTDST</sequence>
<dbReference type="Proteomes" id="UP001340816">
    <property type="component" value="Chromosome"/>
</dbReference>
<accession>A0ABZ1H6S2</accession>
<reference evidence="1 2" key="1">
    <citation type="submission" date="2022-10" db="EMBL/GenBank/DDBJ databases">
        <title>The complete genomes of actinobacterial strains from the NBC collection.</title>
        <authorList>
            <person name="Joergensen T.S."/>
            <person name="Alvarez Arevalo M."/>
            <person name="Sterndorff E.B."/>
            <person name="Faurdal D."/>
            <person name="Vuksanovic O."/>
            <person name="Mourched A.-S."/>
            <person name="Charusanti P."/>
            <person name="Shaw S."/>
            <person name="Blin K."/>
            <person name="Weber T."/>
        </authorList>
    </citation>
    <scope>NUCLEOTIDE SEQUENCE [LARGE SCALE GENOMIC DNA]</scope>
    <source>
        <strain evidence="1 2">NBC 01752</strain>
    </source>
</reference>
<gene>
    <name evidence="1" type="ORF">OHB35_13895</name>
</gene>
<evidence type="ECO:0000313" key="2">
    <source>
        <dbReference type="Proteomes" id="UP001340816"/>
    </source>
</evidence>
<evidence type="ECO:0000313" key="1">
    <source>
        <dbReference type="EMBL" id="WSD14247.1"/>
    </source>
</evidence>
<dbReference type="EMBL" id="CP109135">
    <property type="protein sequence ID" value="WSD14247.1"/>
    <property type="molecule type" value="Genomic_DNA"/>
</dbReference>
<protein>
    <submittedName>
        <fullName evidence="1">Uncharacterized protein</fullName>
    </submittedName>
</protein>
<dbReference type="RefSeq" id="WP_326758911.1">
    <property type="nucleotide sequence ID" value="NZ_CP109135.1"/>
</dbReference>
<keyword evidence="2" id="KW-1185">Reference proteome</keyword>